<dbReference type="EMBL" id="WNZW01000001">
    <property type="protein sequence ID" value="MUG44317.1"/>
    <property type="molecule type" value="Genomic_DNA"/>
</dbReference>
<evidence type="ECO:0000313" key="2">
    <source>
        <dbReference type="Proteomes" id="UP000447876"/>
    </source>
</evidence>
<dbReference type="Proteomes" id="UP000447876">
    <property type="component" value="Unassembled WGS sequence"/>
</dbReference>
<protein>
    <submittedName>
        <fullName evidence="1">Uncharacterized protein</fullName>
    </submittedName>
</protein>
<evidence type="ECO:0000313" key="1">
    <source>
        <dbReference type="EMBL" id="MUG44317.1"/>
    </source>
</evidence>
<sequence>MTAKEGYIKYFPEIFLETVEDTNERIQRYRSNGLPKNAGYYYELLADGFQDIAIGEIVLNADPIKSKQNFYLAGKMQEILYRKYDNHQNDISSDYVTTDKYTRLFMGLISDNEELVHSLATLFGGRTKEEEEDHEFHKYVGYTVKYLILGEEDQAKKYVDKLQQLGSQRFMKLYLGYLQVLKGILENNKTEVNEGLNYMIECHKRLKDDYGDTPQELLSIPVLGLAKLAIRQGIDVILDNALAPKDLLKKHQITYPFIDFVD</sequence>
<organism evidence="1 2">
    <name type="scientific">Paenibacillus woosongensis</name>
    <dbReference type="NCBI Taxonomy" id="307580"/>
    <lineage>
        <taxon>Bacteria</taxon>
        <taxon>Bacillati</taxon>
        <taxon>Bacillota</taxon>
        <taxon>Bacilli</taxon>
        <taxon>Bacillales</taxon>
        <taxon>Paenibacillaceae</taxon>
        <taxon>Paenibacillus</taxon>
    </lineage>
</organism>
<dbReference type="AlphaFoldDB" id="A0A7X2YYQ5"/>
<accession>A0A7X2YYQ5</accession>
<dbReference type="OrthoDB" id="2987473at2"/>
<proteinExistence type="predicted"/>
<dbReference type="Pfam" id="PF15575">
    <property type="entry name" value="Imm49"/>
    <property type="match status" value="1"/>
</dbReference>
<name>A0A7X2YYQ5_9BACL</name>
<dbReference type="RefSeq" id="WP_155609712.1">
    <property type="nucleotide sequence ID" value="NZ_WNZW01000001.1"/>
</dbReference>
<dbReference type="InterPro" id="IPR029074">
    <property type="entry name" value="Imm49"/>
</dbReference>
<reference evidence="1 2" key="1">
    <citation type="submission" date="2019-11" db="EMBL/GenBank/DDBJ databases">
        <title>Draft genome sequences of five Paenibacillus species of dairy origin.</title>
        <authorList>
            <person name="Olajide A.M."/>
            <person name="Chen S."/>
            <person name="Lapointe G."/>
        </authorList>
    </citation>
    <scope>NUCLEOTIDE SEQUENCE [LARGE SCALE GENOMIC DNA]</scope>
    <source>
        <strain evidence="1 2">12CR55</strain>
    </source>
</reference>
<gene>
    <name evidence="1" type="ORF">GNP95_04815</name>
</gene>
<comment type="caution">
    <text evidence="1">The sequence shown here is derived from an EMBL/GenBank/DDBJ whole genome shotgun (WGS) entry which is preliminary data.</text>
</comment>